<accession>A0A4R2JCM5</accession>
<dbReference type="RefSeq" id="WP_165960669.1">
    <property type="nucleotide sequence ID" value="NZ_SLWS01000006.1"/>
</dbReference>
<comment type="caution">
    <text evidence="1">The sequence shown here is derived from an EMBL/GenBank/DDBJ whole genome shotgun (WGS) entry which is preliminary data.</text>
</comment>
<gene>
    <name evidence="1" type="ORF">EV192_106800</name>
</gene>
<dbReference type="InterPro" id="IPR046274">
    <property type="entry name" value="DUF6307"/>
</dbReference>
<keyword evidence="2" id="KW-1185">Reference proteome</keyword>
<protein>
    <submittedName>
        <fullName evidence="1">Uncharacterized protein</fullName>
    </submittedName>
</protein>
<dbReference type="Proteomes" id="UP000295680">
    <property type="component" value="Unassembled WGS sequence"/>
</dbReference>
<dbReference type="EMBL" id="SLWS01000006">
    <property type="protein sequence ID" value="TCO57323.1"/>
    <property type="molecule type" value="Genomic_DNA"/>
</dbReference>
<sequence>MTATVKYVSRYDQRVNLVQGALKTNSKLSDKAAHELAEHVLEALDHMPEKVR</sequence>
<proteinExistence type="predicted"/>
<dbReference type="Pfam" id="PF19826">
    <property type="entry name" value="DUF6307"/>
    <property type="match status" value="1"/>
</dbReference>
<evidence type="ECO:0000313" key="1">
    <source>
        <dbReference type="EMBL" id="TCO57323.1"/>
    </source>
</evidence>
<name>A0A4R2JCM5_9PSEU</name>
<dbReference type="AlphaFoldDB" id="A0A4R2JCM5"/>
<evidence type="ECO:0000313" key="2">
    <source>
        <dbReference type="Proteomes" id="UP000295680"/>
    </source>
</evidence>
<organism evidence="1 2">
    <name type="scientific">Actinocrispum wychmicini</name>
    <dbReference type="NCBI Taxonomy" id="1213861"/>
    <lineage>
        <taxon>Bacteria</taxon>
        <taxon>Bacillati</taxon>
        <taxon>Actinomycetota</taxon>
        <taxon>Actinomycetes</taxon>
        <taxon>Pseudonocardiales</taxon>
        <taxon>Pseudonocardiaceae</taxon>
        <taxon>Actinocrispum</taxon>
    </lineage>
</organism>
<reference evidence="1 2" key="1">
    <citation type="submission" date="2019-03" db="EMBL/GenBank/DDBJ databases">
        <title>Genomic Encyclopedia of Type Strains, Phase IV (KMG-IV): sequencing the most valuable type-strain genomes for metagenomic binning, comparative biology and taxonomic classification.</title>
        <authorList>
            <person name="Goeker M."/>
        </authorList>
    </citation>
    <scope>NUCLEOTIDE SEQUENCE [LARGE SCALE GENOMIC DNA]</scope>
    <source>
        <strain evidence="1 2">DSM 45934</strain>
    </source>
</reference>